<proteinExistence type="predicted"/>
<dbReference type="InterPro" id="IPR054496">
    <property type="entry name" value="E217_GP41"/>
</dbReference>
<organism evidence="2 3">
    <name type="scientific">Gluconobacter albidus</name>
    <dbReference type="NCBI Taxonomy" id="318683"/>
    <lineage>
        <taxon>Bacteria</taxon>
        <taxon>Pseudomonadati</taxon>
        <taxon>Pseudomonadota</taxon>
        <taxon>Alphaproteobacteria</taxon>
        <taxon>Acetobacterales</taxon>
        <taxon>Acetobacteraceae</taxon>
        <taxon>Gluconobacter</taxon>
    </lineage>
</organism>
<reference evidence="2 3" key="2">
    <citation type="submission" date="2015-06" db="EMBL/GenBank/DDBJ databases">
        <title>Improved classification and identification of acetic acid bacteria using matrix-assisted laser desorption/ionization time-of-flight mass spectrometry; Gluconobacter nephelii and Gluconobacter uchimurae are later heterotypic synonyms of Gluconobacter japonicus and Gluconobacter oxydans, respectively.</title>
        <authorList>
            <person name="Li L."/>
            <person name="Cleenwerck I."/>
            <person name="De Vuyst L."/>
            <person name="Vandamme P."/>
        </authorList>
    </citation>
    <scope>NUCLEOTIDE SEQUENCE [LARGE SCALE GENOMIC DNA]</scope>
    <source>
        <strain evidence="2 3">LMG 1356</strain>
    </source>
</reference>
<dbReference type="Proteomes" id="UP001156672">
    <property type="component" value="Unassembled WGS sequence"/>
</dbReference>
<gene>
    <name evidence="2" type="ORF">AD941_05060</name>
    <name evidence="1" type="ORF">GCM10007866_18010</name>
</gene>
<dbReference type="AlphaFoldDB" id="A0AAW3QYK6"/>
<evidence type="ECO:0000313" key="2">
    <source>
        <dbReference type="EMBL" id="KXV39465.1"/>
    </source>
</evidence>
<name>A0AAW3QYK6_9PROT</name>
<reference evidence="1" key="1">
    <citation type="journal article" date="2014" name="Int. J. Syst. Evol. Microbiol.">
        <title>Complete genome of a new Firmicutes species belonging to the dominant human colonic microbiota ('Ruminococcus bicirculans') reveals two chromosomes and a selective capacity to utilize plant glucans.</title>
        <authorList>
            <consortium name="NISC Comparative Sequencing Program"/>
            <person name="Wegmann U."/>
            <person name="Louis P."/>
            <person name="Goesmann A."/>
            <person name="Henrissat B."/>
            <person name="Duncan S.H."/>
            <person name="Flint H.J."/>
        </authorList>
    </citation>
    <scope>NUCLEOTIDE SEQUENCE</scope>
    <source>
        <strain evidence="1">NBRC 3250</strain>
    </source>
</reference>
<sequence length="345" mass="36840">MSSTTKSHATFQSSFTKKRIDVTFQVASGALGPTADTDTVTLTEHRVRATITREGMWQGANLSLRVEGMTMAMMNRLSVVIGMPDGEGRNNQLAVASTVTVQAGDAERGMSTIFSGGITEAFVDFTGAPNVALVVSSTDTVQSEQLLPIPSTFPGAVPVSTIFSLLARKATGLKETDTAPVAGNGAFVGHGLTSSMTVTNYYAWGSALQQIHDLATSLHAFYAFDVSGTLHVWAQNDNTSRDSTTIKISNKTGLIGYPAYNQAGVSLTCLFNPALDLRVPFDLESEYRPAGWVDNGMGQTIPKMPSTGLWLPLFIAHDLASEIPNGPWFTQVTAIRNDLPANRTV</sequence>
<dbReference type="Pfam" id="PF22759">
    <property type="entry name" value="E217_GP41"/>
    <property type="match status" value="1"/>
</dbReference>
<evidence type="ECO:0000313" key="1">
    <source>
        <dbReference type="EMBL" id="GLQ69350.1"/>
    </source>
</evidence>
<keyword evidence="4" id="KW-1185">Reference proteome</keyword>
<dbReference type="Proteomes" id="UP000075682">
    <property type="component" value="Unassembled WGS sequence"/>
</dbReference>
<accession>A0AAW3QYK6</accession>
<dbReference type="EMBL" id="LHZN01000118">
    <property type="protein sequence ID" value="KXV39465.1"/>
    <property type="molecule type" value="Genomic_DNA"/>
</dbReference>
<protein>
    <submittedName>
        <fullName evidence="2">Uncharacterized protein</fullName>
    </submittedName>
</protein>
<dbReference type="RefSeq" id="WP_062028794.1">
    <property type="nucleotide sequence ID" value="NZ_BEWL01000010.1"/>
</dbReference>
<reference evidence="4" key="3">
    <citation type="journal article" date="2019" name="Int. J. Syst. Evol. Microbiol.">
        <title>The Global Catalogue of Microorganisms (GCM) 10K type strain sequencing project: providing services to taxonomists for standard genome sequencing and annotation.</title>
        <authorList>
            <consortium name="The Broad Institute Genomics Platform"/>
            <consortium name="The Broad Institute Genome Sequencing Center for Infectious Disease"/>
            <person name="Wu L."/>
            <person name="Ma J."/>
        </authorList>
    </citation>
    <scope>NUCLEOTIDE SEQUENCE [LARGE SCALE GENOMIC DNA]</scope>
    <source>
        <strain evidence="4">NBRC 3250</strain>
    </source>
</reference>
<comment type="caution">
    <text evidence="2">The sequence shown here is derived from an EMBL/GenBank/DDBJ whole genome shotgun (WGS) entry which is preliminary data.</text>
</comment>
<evidence type="ECO:0000313" key="3">
    <source>
        <dbReference type="Proteomes" id="UP000075682"/>
    </source>
</evidence>
<evidence type="ECO:0000313" key="4">
    <source>
        <dbReference type="Proteomes" id="UP001156672"/>
    </source>
</evidence>
<reference evidence="1" key="4">
    <citation type="submission" date="2023-01" db="EMBL/GenBank/DDBJ databases">
        <title>Draft genome sequence of Gluconobacter albidus strain NBRC 3250.</title>
        <authorList>
            <person name="Sun Q."/>
            <person name="Mori K."/>
        </authorList>
    </citation>
    <scope>NUCLEOTIDE SEQUENCE</scope>
    <source>
        <strain evidence="1">NBRC 3250</strain>
    </source>
</reference>
<dbReference type="EMBL" id="BSNW01000017">
    <property type="protein sequence ID" value="GLQ69350.1"/>
    <property type="molecule type" value="Genomic_DNA"/>
</dbReference>